<accession>A0A813KJ12</accession>
<feature type="non-terminal residue" evidence="2">
    <location>
        <position position="180"/>
    </location>
</feature>
<evidence type="ECO:0000313" key="3">
    <source>
        <dbReference type="Proteomes" id="UP000626109"/>
    </source>
</evidence>
<dbReference type="AlphaFoldDB" id="A0A813KJ12"/>
<evidence type="ECO:0000313" key="2">
    <source>
        <dbReference type="EMBL" id="CAE8702171.1"/>
    </source>
</evidence>
<feature type="region of interest" description="Disordered" evidence="1">
    <location>
        <begin position="1"/>
        <end position="23"/>
    </location>
</feature>
<protein>
    <recommendedName>
        <fullName evidence="4">Cyclin N-terminal domain-containing protein</fullName>
    </recommendedName>
</protein>
<comment type="caution">
    <text evidence="2">The sequence shown here is derived from an EMBL/GenBank/DDBJ whole genome shotgun (WGS) entry which is preliminary data.</text>
</comment>
<name>A0A813KJ12_POLGL</name>
<dbReference type="Proteomes" id="UP000626109">
    <property type="component" value="Unassembled WGS sequence"/>
</dbReference>
<dbReference type="EMBL" id="CAJNNW010030029">
    <property type="protein sequence ID" value="CAE8702171.1"/>
    <property type="molecule type" value="Genomic_DNA"/>
</dbReference>
<evidence type="ECO:0008006" key="4">
    <source>
        <dbReference type="Google" id="ProtNLM"/>
    </source>
</evidence>
<evidence type="ECO:0000256" key="1">
    <source>
        <dbReference type="SAM" id="MobiDB-lite"/>
    </source>
</evidence>
<organism evidence="2 3">
    <name type="scientific">Polarella glacialis</name>
    <name type="common">Dinoflagellate</name>
    <dbReference type="NCBI Taxonomy" id="89957"/>
    <lineage>
        <taxon>Eukaryota</taxon>
        <taxon>Sar</taxon>
        <taxon>Alveolata</taxon>
        <taxon>Dinophyceae</taxon>
        <taxon>Suessiales</taxon>
        <taxon>Suessiaceae</taxon>
        <taxon>Polarella</taxon>
    </lineage>
</organism>
<proteinExistence type="predicted"/>
<gene>
    <name evidence="2" type="ORF">PGLA2088_LOCUS32336</name>
</gene>
<sequence>MRELVGKTQVGGDGKVEQGPESCRSAKATRCFGRRCSEAAPLPSHLARFLEAQGESPGDDTEALEAVMAGSIDSVLRSQHMVSERWRPEPSRVAAVLPRGLRAQLVAWILQTFDVLGLDDALVHGIALTVDRFCASQDCALPQSSLECLLLSAACTEFKTDGFSEMPDGTWKRILVHMSQ</sequence>
<reference evidence="2" key="1">
    <citation type="submission" date="2021-02" db="EMBL/GenBank/DDBJ databases">
        <authorList>
            <person name="Dougan E. K."/>
            <person name="Rhodes N."/>
            <person name="Thang M."/>
            <person name="Chan C."/>
        </authorList>
    </citation>
    <scope>NUCLEOTIDE SEQUENCE</scope>
</reference>